<keyword evidence="4" id="KW-1185">Reference proteome</keyword>
<feature type="compositionally biased region" description="Polar residues" evidence="1">
    <location>
        <begin position="53"/>
        <end position="66"/>
    </location>
</feature>
<feature type="region of interest" description="Disordered" evidence="1">
    <location>
        <begin position="1"/>
        <end position="133"/>
    </location>
</feature>
<feature type="compositionally biased region" description="Polar residues" evidence="1">
    <location>
        <begin position="89"/>
        <end position="113"/>
    </location>
</feature>
<dbReference type="RefSeq" id="XP_033653700.1">
    <property type="nucleotide sequence ID" value="XM_033798419.1"/>
</dbReference>
<name>A0A6A6JHX6_WESOR</name>
<evidence type="ECO:0000256" key="1">
    <source>
        <dbReference type="SAM" id="MobiDB-lite"/>
    </source>
</evidence>
<feature type="region of interest" description="Disordered" evidence="1">
    <location>
        <begin position="437"/>
        <end position="467"/>
    </location>
</feature>
<feature type="compositionally biased region" description="Basic and acidic residues" evidence="1">
    <location>
        <begin position="214"/>
        <end position="226"/>
    </location>
</feature>
<feature type="region of interest" description="Disordered" evidence="1">
    <location>
        <begin position="513"/>
        <end position="666"/>
    </location>
</feature>
<organism evidence="3 4">
    <name type="scientific">Westerdykella ornata</name>
    <dbReference type="NCBI Taxonomy" id="318751"/>
    <lineage>
        <taxon>Eukaryota</taxon>
        <taxon>Fungi</taxon>
        <taxon>Dikarya</taxon>
        <taxon>Ascomycota</taxon>
        <taxon>Pezizomycotina</taxon>
        <taxon>Dothideomycetes</taxon>
        <taxon>Pleosporomycetidae</taxon>
        <taxon>Pleosporales</taxon>
        <taxon>Sporormiaceae</taxon>
        <taxon>Westerdykella</taxon>
    </lineage>
</organism>
<evidence type="ECO:0000313" key="4">
    <source>
        <dbReference type="Proteomes" id="UP000800097"/>
    </source>
</evidence>
<feature type="compositionally biased region" description="Basic and acidic residues" evidence="1">
    <location>
        <begin position="187"/>
        <end position="202"/>
    </location>
</feature>
<proteinExistence type="predicted"/>
<dbReference type="EMBL" id="ML986494">
    <property type="protein sequence ID" value="KAF2276161.1"/>
    <property type="molecule type" value="Genomic_DNA"/>
</dbReference>
<dbReference type="InterPro" id="IPR015940">
    <property type="entry name" value="UBA"/>
</dbReference>
<gene>
    <name evidence="3" type="ORF">EI97DRAFT_433571</name>
</gene>
<dbReference type="SMART" id="SM00165">
    <property type="entry name" value="UBA"/>
    <property type="match status" value="1"/>
</dbReference>
<feature type="compositionally biased region" description="Basic and acidic residues" evidence="1">
    <location>
        <begin position="41"/>
        <end position="51"/>
    </location>
</feature>
<dbReference type="Gene3D" id="1.10.8.10">
    <property type="entry name" value="DNA helicase RuvA subunit, C-terminal domain"/>
    <property type="match status" value="1"/>
</dbReference>
<dbReference type="Pfam" id="PF00627">
    <property type="entry name" value="UBA"/>
    <property type="match status" value="1"/>
</dbReference>
<dbReference type="Proteomes" id="UP000800097">
    <property type="component" value="Unassembled WGS sequence"/>
</dbReference>
<sequence length="689" mass="74584">MERVIQDSDDELEDEGLELPPTQVPHNTGASGGAGTGSTESLKKAFQDAHHAQFQTQFDESQTKIQATERVPTDISPSNPSPLKRLRTTSDASPTPRIQGNLTAYGRSKSSGDSAVVDPIHGQGEWARDGDPAQSVWGLEGTIRDDYTHHEPMALFPEPSSTILNTTLTEERLLAEVMAPSFLGLEPAHDPENTELRYEPKKSSIPWSDFLKTPSEHAQSRHDQESRPSQGSSQSRRASQKSFPEERSPAVSGTAADHPSQTAVSPSRTDGISPGLPADRTQGERANMPQLEETQSSKPHGPESSKKKYTKSLPPSTYDELEAIGLPQEQYKPRPSRSRSSRAALYESADYSVRPEAASKKRARRSRTTGALAETAALVTPEKVRQICEMGFTPQSTQRALEEHNGDVGQSINWLVAHNGDVDELALPNPPRIKRRRKNEAIDAKATEEKVQSSAGYNGSREEKGKDVLDALSQADLKTGADALLHLEASSSNVVDLPGRRSPAKVEVVIPPLAAPTIPASELEGSVAARKTARGEPNTAPAEGKREKPSSDMPRPDQDEQHQKVSGPEKQQRRARGRPKKNPVTATTAVEHTPTEENAPDEPALVAAEQKPLEQGAPPVSIPDDVVENSILDSIPPTSAAPVQSTKTPEKQAKPPDSARSPVSKGKVAYRVGLSKRARVAPLLKILKR</sequence>
<feature type="compositionally biased region" description="Basic and acidic residues" evidence="1">
    <location>
        <begin position="543"/>
        <end position="563"/>
    </location>
</feature>
<dbReference type="PROSITE" id="PS50030">
    <property type="entry name" value="UBA"/>
    <property type="match status" value="1"/>
</dbReference>
<feature type="compositionally biased region" description="Low complexity" evidence="1">
    <location>
        <begin position="227"/>
        <end position="242"/>
    </location>
</feature>
<feature type="compositionally biased region" description="Acidic residues" evidence="1">
    <location>
        <begin position="7"/>
        <end position="17"/>
    </location>
</feature>
<evidence type="ECO:0000259" key="2">
    <source>
        <dbReference type="PROSITE" id="PS50030"/>
    </source>
</evidence>
<dbReference type="InterPro" id="IPR009060">
    <property type="entry name" value="UBA-like_sf"/>
</dbReference>
<feature type="compositionally biased region" description="Basic and acidic residues" evidence="1">
    <location>
        <begin position="439"/>
        <end position="451"/>
    </location>
</feature>
<accession>A0A6A6JHX6</accession>
<dbReference type="GeneID" id="54551594"/>
<feature type="domain" description="UBA" evidence="2">
    <location>
        <begin position="378"/>
        <end position="418"/>
    </location>
</feature>
<evidence type="ECO:0000313" key="3">
    <source>
        <dbReference type="EMBL" id="KAF2276161.1"/>
    </source>
</evidence>
<feature type="region of interest" description="Disordered" evidence="1">
    <location>
        <begin position="183"/>
        <end position="374"/>
    </location>
</feature>
<dbReference type="SUPFAM" id="SSF46934">
    <property type="entry name" value="UBA-like"/>
    <property type="match status" value="1"/>
</dbReference>
<reference evidence="3" key="1">
    <citation type="journal article" date="2020" name="Stud. Mycol.">
        <title>101 Dothideomycetes genomes: a test case for predicting lifestyles and emergence of pathogens.</title>
        <authorList>
            <person name="Haridas S."/>
            <person name="Albert R."/>
            <person name="Binder M."/>
            <person name="Bloem J."/>
            <person name="Labutti K."/>
            <person name="Salamov A."/>
            <person name="Andreopoulos B."/>
            <person name="Baker S."/>
            <person name="Barry K."/>
            <person name="Bills G."/>
            <person name="Bluhm B."/>
            <person name="Cannon C."/>
            <person name="Castanera R."/>
            <person name="Culley D."/>
            <person name="Daum C."/>
            <person name="Ezra D."/>
            <person name="Gonzalez J."/>
            <person name="Henrissat B."/>
            <person name="Kuo A."/>
            <person name="Liang C."/>
            <person name="Lipzen A."/>
            <person name="Lutzoni F."/>
            <person name="Magnuson J."/>
            <person name="Mondo S."/>
            <person name="Nolan M."/>
            <person name="Ohm R."/>
            <person name="Pangilinan J."/>
            <person name="Park H.-J."/>
            <person name="Ramirez L."/>
            <person name="Alfaro M."/>
            <person name="Sun H."/>
            <person name="Tritt A."/>
            <person name="Yoshinaga Y."/>
            <person name="Zwiers L.-H."/>
            <person name="Turgeon B."/>
            <person name="Goodwin S."/>
            <person name="Spatafora J."/>
            <person name="Crous P."/>
            <person name="Grigoriev I."/>
        </authorList>
    </citation>
    <scope>NUCLEOTIDE SEQUENCE</scope>
    <source>
        <strain evidence="3">CBS 379.55</strain>
    </source>
</reference>
<dbReference type="AlphaFoldDB" id="A0A6A6JHX6"/>
<feature type="compositionally biased region" description="Polar residues" evidence="1">
    <location>
        <begin position="259"/>
        <end position="270"/>
    </location>
</feature>
<protein>
    <recommendedName>
        <fullName evidence="2">UBA domain-containing protein</fullName>
    </recommendedName>
</protein>
<dbReference type="OrthoDB" id="5404794at2759"/>